<evidence type="ECO:0000313" key="3">
    <source>
        <dbReference type="Proteomes" id="UP000664417"/>
    </source>
</evidence>
<gene>
    <name evidence="2" type="ORF">J3U88_30005</name>
</gene>
<dbReference type="Proteomes" id="UP000664417">
    <property type="component" value="Unassembled WGS sequence"/>
</dbReference>
<feature type="transmembrane region" description="Helical" evidence="1">
    <location>
        <begin position="187"/>
        <end position="213"/>
    </location>
</feature>
<sequence length="445" mass="49532">MAAMSRAHFTIWIGVVLSIKLTVERLLRSDPVTAFDWSNLLVPGLLPAGSQGDPVWGHPLVLGVIATGFALVLAEARLRDCGMSRFSLILLLVPYINMLYVVLLMFFPAREALPAETDDDELNPPPSGTLFLESSVMALAASVIFGIGSVVILASFGGHYGWTLFMGIPFVSSFLAVALQLKNRSTYLSWAGAMTIAFTTTALLGGLLVLFAIEGLICVLMYLPLAFFLAMLGASAAMSMKFMYQGGFTVRRAMVPFCVFLPMSLGLEQTNLPPLQEVTSSIEINAAPEAIWPYLLAFPSIPEPEQWMFRYGVAYPTKAWTDGAGVGAVRYCEFNHGTFVEPIEIWDPPHHLRFRVTEQPIPMKELSPYRNVHPPHLEGYFESERGEFVLIPLENGGTRVLGTTWYRHDMEPIRYWSWWTDYTIHQIHDRVLRHLKTVIEAAPGS</sequence>
<keyword evidence="1" id="KW-0812">Transmembrane</keyword>
<comment type="caution">
    <text evidence="2">The sequence shown here is derived from an EMBL/GenBank/DDBJ whole genome shotgun (WGS) entry which is preliminary data.</text>
</comment>
<proteinExistence type="predicted"/>
<feature type="transmembrane region" description="Helical" evidence="1">
    <location>
        <begin position="55"/>
        <end position="74"/>
    </location>
</feature>
<dbReference type="AlphaFoldDB" id="A0A8J7QEX4"/>
<dbReference type="EMBL" id="JAFREP010000042">
    <property type="protein sequence ID" value="MBO1322744.1"/>
    <property type="molecule type" value="Genomic_DNA"/>
</dbReference>
<feature type="transmembrane region" description="Helical" evidence="1">
    <location>
        <begin position="86"/>
        <end position="109"/>
    </location>
</feature>
<evidence type="ECO:0000313" key="2">
    <source>
        <dbReference type="EMBL" id="MBO1322744.1"/>
    </source>
</evidence>
<dbReference type="InterPro" id="IPR023393">
    <property type="entry name" value="START-like_dom_sf"/>
</dbReference>
<dbReference type="InterPro" id="IPR019587">
    <property type="entry name" value="Polyketide_cyclase/dehydratase"/>
</dbReference>
<keyword evidence="1" id="KW-1133">Transmembrane helix</keyword>
<feature type="transmembrane region" description="Helical" evidence="1">
    <location>
        <begin position="129"/>
        <end position="153"/>
    </location>
</feature>
<accession>A0A8J7QEX4</accession>
<evidence type="ECO:0000256" key="1">
    <source>
        <dbReference type="SAM" id="Phobius"/>
    </source>
</evidence>
<feature type="transmembrane region" description="Helical" evidence="1">
    <location>
        <begin position="220"/>
        <end position="244"/>
    </location>
</feature>
<dbReference type="Gene3D" id="3.30.530.20">
    <property type="match status" value="1"/>
</dbReference>
<keyword evidence="1" id="KW-0472">Membrane</keyword>
<dbReference type="Pfam" id="PF10604">
    <property type="entry name" value="Polyketide_cyc2"/>
    <property type="match status" value="1"/>
</dbReference>
<feature type="transmembrane region" description="Helical" evidence="1">
    <location>
        <begin position="160"/>
        <end position="181"/>
    </location>
</feature>
<dbReference type="SUPFAM" id="SSF55961">
    <property type="entry name" value="Bet v1-like"/>
    <property type="match status" value="1"/>
</dbReference>
<organism evidence="2 3">
    <name type="scientific">Acanthopleuribacter pedis</name>
    <dbReference type="NCBI Taxonomy" id="442870"/>
    <lineage>
        <taxon>Bacteria</taxon>
        <taxon>Pseudomonadati</taxon>
        <taxon>Acidobacteriota</taxon>
        <taxon>Holophagae</taxon>
        <taxon>Acanthopleuribacterales</taxon>
        <taxon>Acanthopleuribacteraceae</taxon>
        <taxon>Acanthopleuribacter</taxon>
    </lineage>
</organism>
<name>A0A8J7QEX4_9BACT</name>
<reference evidence="2" key="1">
    <citation type="submission" date="2021-03" db="EMBL/GenBank/DDBJ databases">
        <authorList>
            <person name="Wang G."/>
        </authorList>
    </citation>
    <scope>NUCLEOTIDE SEQUENCE</scope>
    <source>
        <strain evidence="2">KCTC 12899</strain>
    </source>
</reference>
<dbReference type="CDD" id="cd07821">
    <property type="entry name" value="PYR_PYL_RCAR_like"/>
    <property type="match status" value="1"/>
</dbReference>
<protein>
    <submittedName>
        <fullName evidence="2">SRPBCC family protein</fullName>
    </submittedName>
</protein>
<keyword evidence="3" id="KW-1185">Reference proteome</keyword>
<dbReference type="RefSeq" id="WP_207862716.1">
    <property type="nucleotide sequence ID" value="NZ_JAFREP010000042.1"/>
</dbReference>